<dbReference type="CDD" id="cd23156">
    <property type="entry name" value="Prefoldin_3"/>
    <property type="match status" value="1"/>
</dbReference>
<keyword evidence="7" id="KW-1185">Reference proteome</keyword>
<comment type="subunit">
    <text evidence="2 4">Heterohexamer of two PFD-alpha type and four PFD-beta type subunits.</text>
</comment>
<dbReference type="AlphaFoldDB" id="A0A9W8A6P6"/>
<reference evidence="6" key="1">
    <citation type="submission" date="2022-07" db="EMBL/GenBank/DDBJ databases">
        <title>Phylogenomic reconstructions and comparative analyses of Kickxellomycotina fungi.</title>
        <authorList>
            <person name="Reynolds N.K."/>
            <person name="Stajich J.E."/>
            <person name="Barry K."/>
            <person name="Grigoriev I.V."/>
            <person name="Crous P."/>
            <person name="Smith M.E."/>
        </authorList>
    </citation>
    <scope>NUCLEOTIDE SEQUENCE</scope>
    <source>
        <strain evidence="6">NBRC 100468</strain>
    </source>
</reference>
<dbReference type="PANTHER" id="PTHR12409">
    <property type="entry name" value="PREFOLDIN SUBUNIT 3"/>
    <property type="match status" value="1"/>
</dbReference>
<evidence type="ECO:0000256" key="2">
    <source>
        <dbReference type="ARBA" id="ARBA00011695"/>
    </source>
</evidence>
<organism evidence="6 7">
    <name type="scientific">Mycoemilia scoparia</name>
    <dbReference type="NCBI Taxonomy" id="417184"/>
    <lineage>
        <taxon>Eukaryota</taxon>
        <taxon>Fungi</taxon>
        <taxon>Fungi incertae sedis</taxon>
        <taxon>Zoopagomycota</taxon>
        <taxon>Kickxellomycotina</taxon>
        <taxon>Kickxellomycetes</taxon>
        <taxon>Kickxellales</taxon>
        <taxon>Kickxellaceae</taxon>
        <taxon>Mycoemilia</taxon>
    </lineage>
</organism>
<dbReference type="InterPro" id="IPR004127">
    <property type="entry name" value="Prefoldin_subunit_alpha"/>
</dbReference>
<dbReference type="GO" id="GO:0006457">
    <property type="term" value="P:protein folding"/>
    <property type="evidence" value="ECO:0007669"/>
    <property type="project" value="UniProtKB-UniRule"/>
</dbReference>
<evidence type="ECO:0000256" key="3">
    <source>
        <dbReference type="ARBA" id="ARBA00023186"/>
    </source>
</evidence>
<protein>
    <recommendedName>
        <fullName evidence="4">Prefoldin subunit 3</fullName>
    </recommendedName>
</protein>
<evidence type="ECO:0000256" key="4">
    <source>
        <dbReference type="PIRNR" id="PIRNR016396"/>
    </source>
</evidence>
<dbReference type="Proteomes" id="UP001150538">
    <property type="component" value="Unassembled WGS sequence"/>
</dbReference>
<dbReference type="GO" id="GO:0015631">
    <property type="term" value="F:tubulin binding"/>
    <property type="evidence" value="ECO:0007669"/>
    <property type="project" value="TreeGrafter"/>
</dbReference>
<comment type="caution">
    <text evidence="6">The sequence shown here is derived from an EMBL/GenBank/DDBJ whole genome shotgun (WGS) entry which is preliminary data.</text>
</comment>
<name>A0A9W8A6P6_9FUNG</name>
<dbReference type="PIRSF" id="PIRSF016396">
    <property type="entry name" value="Prefoldin_subunit_3"/>
    <property type="match status" value="1"/>
</dbReference>
<dbReference type="GO" id="GO:0016272">
    <property type="term" value="C:prefoldin complex"/>
    <property type="evidence" value="ECO:0007669"/>
    <property type="project" value="UniProtKB-UniRule"/>
</dbReference>
<dbReference type="EMBL" id="JANBPU010000010">
    <property type="protein sequence ID" value="KAJ1920703.1"/>
    <property type="molecule type" value="Genomic_DNA"/>
</dbReference>
<dbReference type="InterPro" id="IPR009053">
    <property type="entry name" value="Prefoldin"/>
</dbReference>
<sequence>MADTADTNPRGIPKAPFVDDVEEYMKKSSGVEATLRKFAEAARQLIELNIAVYYDQINSKYKFMEANMTQRRQSLESKIPELEKTLETIQFLIDKKDDDKPIETMYELNDTLYAKAKLEKADKANVMLEYSLDEALELLQSKLNTANKGLENANEDISFLRDQITTMEVNTARIYNWDVRQRRAKKVSA</sequence>
<keyword evidence="5" id="KW-0175">Coiled coil</keyword>
<evidence type="ECO:0000256" key="1">
    <source>
        <dbReference type="ARBA" id="ARBA00010048"/>
    </source>
</evidence>
<dbReference type="PANTHER" id="PTHR12409:SF0">
    <property type="entry name" value="PREFOLDIN SUBUNIT 3"/>
    <property type="match status" value="1"/>
</dbReference>
<gene>
    <name evidence="6" type="ORF">H4219_001102</name>
</gene>
<comment type="function">
    <text evidence="4">Binds specifically to cytosolic chaperonin (c-CPN) and transfers target proteins to it. Binds to nascent polypeptide chain and promotes folding in an environment in which there are many competing pathways for nonnative proteins.</text>
</comment>
<keyword evidence="3 4" id="KW-0143">Chaperone</keyword>
<dbReference type="FunFam" id="1.10.287.370:FF:000001">
    <property type="entry name" value="Prefoldin subunit 3"/>
    <property type="match status" value="1"/>
</dbReference>
<accession>A0A9W8A6P6</accession>
<dbReference type="SUPFAM" id="SSF46579">
    <property type="entry name" value="Prefoldin"/>
    <property type="match status" value="1"/>
</dbReference>
<dbReference type="GO" id="GO:0007017">
    <property type="term" value="P:microtubule-based process"/>
    <property type="evidence" value="ECO:0007669"/>
    <property type="project" value="TreeGrafter"/>
</dbReference>
<dbReference type="GO" id="GO:0007021">
    <property type="term" value="P:tubulin complex assembly"/>
    <property type="evidence" value="ECO:0007669"/>
    <property type="project" value="TreeGrafter"/>
</dbReference>
<comment type="similarity">
    <text evidence="1 4">Belongs to the prefoldin subunit alpha family.</text>
</comment>
<evidence type="ECO:0000313" key="7">
    <source>
        <dbReference type="Proteomes" id="UP001150538"/>
    </source>
</evidence>
<feature type="coiled-coil region" evidence="5">
    <location>
        <begin position="136"/>
        <end position="170"/>
    </location>
</feature>
<dbReference type="Pfam" id="PF02996">
    <property type="entry name" value="Prefoldin"/>
    <property type="match status" value="1"/>
</dbReference>
<dbReference type="GO" id="GO:0005737">
    <property type="term" value="C:cytoplasm"/>
    <property type="evidence" value="ECO:0007669"/>
    <property type="project" value="TreeGrafter"/>
</dbReference>
<dbReference type="InterPro" id="IPR016655">
    <property type="entry name" value="PFD3"/>
</dbReference>
<proteinExistence type="inferred from homology"/>
<dbReference type="OrthoDB" id="6375174at2759"/>
<evidence type="ECO:0000313" key="6">
    <source>
        <dbReference type="EMBL" id="KAJ1920703.1"/>
    </source>
</evidence>
<dbReference type="Gene3D" id="1.10.287.370">
    <property type="match status" value="1"/>
</dbReference>
<evidence type="ECO:0000256" key="5">
    <source>
        <dbReference type="SAM" id="Coils"/>
    </source>
</evidence>